<feature type="chain" id="PRO_5045754553" evidence="1">
    <location>
        <begin position="23"/>
        <end position="547"/>
    </location>
</feature>
<keyword evidence="1" id="KW-0732">Signal</keyword>
<keyword evidence="4" id="KW-1185">Reference proteome</keyword>
<dbReference type="Gene3D" id="2.60.40.10">
    <property type="entry name" value="Immunoglobulins"/>
    <property type="match status" value="1"/>
</dbReference>
<evidence type="ECO:0000256" key="1">
    <source>
        <dbReference type="SAM" id="SignalP"/>
    </source>
</evidence>
<feature type="domain" description="Fibronectin type-III" evidence="2">
    <location>
        <begin position="36"/>
        <end position="116"/>
    </location>
</feature>
<dbReference type="InterPro" id="IPR011050">
    <property type="entry name" value="Pectin_lyase_fold/virulence"/>
</dbReference>
<evidence type="ECO:0000313" key="4">
    <source>
        <dbReference type="Proteomes" id="UP000620874"/>
    </source>
</evidence>
<dbReference type="Gene3D" id="2.160.20.10">
    <property type="entry name" value="Single-stranded right-handed beta-helix, Pectin lyase-like"/>
    <property type="match status" value="1"/>
</dbReference>
<dbReference type="RefSeq" id="WP_191763203.1">
    <property type="nucleotide sequence ID" value="NZ_JACSPP010000009.1"/>
</dbReference>
<reference evidence="3 4" key="1">
    <citation type="submission" date="2020-08" db="EMBL/GenBank/DDBJ databases">
        <title>A Genomic Blueprint of the Chicken Gut Microbiome.</title>
        <authorList>
            <person name="Gilroy R."/>
            <person name="Ravi A."/>
            <person name="Getino M."/>
            <person name="Pursley I."/>
            <person name="Horton D.L."/>
            <person name="Alikhan N.-F."/>
            <person name="Baker D."/>
            <person name="Gharbi K."/>
            <person name="Hall N."/>
            <person name="Watson M."/>
            <person name="Adriaenssens E.M."/>
            <person name="Foster-Nyarko E."/>
            <person name="Jarju S."/>
            <person name="Secka A."/>
            <person name="Antonio M."/>
            <person name="Oren A."/>
            <person name="Chaudhuri R."/>
            <person name="La Ragione R.M."/>
            <person name="Hildebrand F."/>
            <person name="Pallen M.J."/>
        </authorList>
    </citation>
    <scope>NUCLEOTIDE SEQUENCE [LARGE SCALE GENOMIC DNA]</scope>
    <source>
        <strain evidence="3 4">Sa1CVN1</strain>
    </source>
</reference>
<evidence type="ECO:0000313" key="3">
    <source>
        <dbReference type="EMBL" id="MBD8039765.1"/>
    </source>
</evidence>
<evidence type="ECO:0000259" key="2">
    <source>
        <dbReference type="SMART" id="SM00060"/>
    </source>
</evidence>
<dbReference type="SUPFAM" id="SSF49265">
    <property type="entry name" value="Fibronectin type III"/>
    <property type="match status" value="1"/>
</dbReference>
<gene>
    <name evidence="3" type="ORF">H9625_04760</name>
</gene>
<feature type="domain" description="Fibronectin type-III" evidence="2">
    <location>
        <begin position="135"/>
        <end position="221"/>
    </location>
</feature>
<dbReference type="Proteomes" id="UP000620874">
    <property type="component" value="Unassembled WGS sequence"/>
</dbReference>
<name>A0ABR8Y6E0_9BACT</name>
<comment type="caution">
    <text evidence="3">The sequence shown here is derived from an EMBL/GenBank/DDBJ whole genome shotgun (WGS) entry which is preliminary data.</text>
</comment>
<dbReference type="InterPro" id="IPR012334">
    <property type="entry name" value="Pectin_lyas_fold"/>
</dbReference>
<dbReference type="SMART" id="SM00060">
    <property type="entry name" value="FN3"/>
    <property type="match status" value="2"/>
</dbReference>
<feature type="signal peptide" evidence="1">
    <location>
        <begin position="1"/>
        <end position="22"/>
    </location>
</feature>
<organism evidence="3 4">
    <name type="scientific">Phocaeicola intestinalis</name>
    <dbReference type="NCBI Taxonomy" id="2762212"/>
    <lineage>
        <taxon>Bacteria</taxon>
        <taxon>Pseudomonadati</taxon>
        <taxon>Bacteroidota</taxon>
        <taxon>Bacteroidia</taxon>
        <taxon>Bacteroidales</taxon>
        <taxon>Bacteroidaceae</taxon>
        <taxon>Phocaeicola</taxon>
    </lineage>
</organism>
<dbReference type="InterPro" id="IPR036116">
    <property type="entry name" value="FN3_sf"/>
</dbReference>
<dbReference type="InterPro" id="IPR013783">
    <property type="entry name" value="Ig-like_fold"/>
</dbReference>
<dbReference type="EMBL" id="JACSPP010000009">
    <property type="protein sequence ID" value="MBD8039765.1"/>
    <property type="molecule type" value="Genomic_DNA"/>
</dbReference>
<dbReference type="SUPFAM" id="SSF51126">
    <property type="entry name" value="Pectin lyase-like"/>
    <property type="match status" value="1"/>
</dbReference>
<dbReference type="InterPro" id="IPR033427">
    <property type="entry name" value="DUF5123"/>
</dbReference>
<dbReference type="InterPro" id="IPR003961">
    <property type="entry name" value="FN3_dom"/>
</dbReference>
<protein>
    <submittedName>
        <fullName evidence="3">DUF5123 domain-containing protein</fullName>
    </submittedName>
</protein>
<proteinExistence type="predicted"/>
<dbReference type="Pfam" id="PF17161">
    <property type="entry name" value="DUF5123"/>
    <property type="match status" value="1"/>
</dbReference>
<accession>A0ABR8Y6E0</accession>
<sequence length="547" mass="58941">MKTNYKYLFMAGLLSAGMTACVDDNDWGTDSSYNRLFGAQDIQVSAMATTAEVTFDRLSSVDYYILELSTDSLYQEDYHQGSRIDTVRESPYILEGLTGETTYFLRMKAFSNNGTPPSLWSYFEDGDRRSFETDGEQIFNSVASADLTESTVRLTWLADAEVTHIDVYASEEAFDAGEPALQTYQITADDRAASACTISGLESQTEYWFVIYNGTTKRGEIGAITTPPMPDADLKISLEEGVTLIDQVLIDDLAAQAQAAAGGASSYSLTLGIPGGAAMEVHGVDEETGEATGLAIPEGMSVTFFALPGERPVLSFQKSLEIGGTHGYIRFEGVTIVDDGCQYLVNESNGAAIGDFTLTNCMIDNMNRSIVRLQASDAVTFNAITIDNCVVTNIGSGGYAVFRVDNAAYTIGAINVTNSTFSNVGHNFIQAGKCALSEVNFNGVTFYNAPNNASRYLVDANGNSTNVNVENTLFGLTPGRGIRTDGTVTVVNSFKTTDGVFSSNDFDVDVTSPEATSAEVFTDPENGDFTLLLDDLNGIGDPRWFTE</sequence>
<dbReference type="PROSITE" id="PS51257">
    <property type="entry name" value="PROKAR_LIPOPROTEIN"/>
    <property type="match status" value="1"/>
</dbReference>